<dbReference type="InterPro" id="IPR016187">
    <property type="entry name" value="CTDL_fold"/>
</dbReference>
<dbReference type="CDD" id="cd00037">
    <property type="entry name" value="CLECT"/>
    <property type="match status" value="1"/>
</dbReference>
<sequence>MVFMDQDKAFDLWTYPTSQVVGKYRCEANGLDEEGHPLTAVAETVVEKKEAQIGMILDEMKEMKTKMTEMKTQMTEMDTKFNDLRTRVDNSKAAFTEATTSYGNSHYILSKPTFRNVAEGNRLCRLYGGYLAEINDRQEFDYLADYLSHITSTAEGVMLGATDEGQEGTWRFLTSGGNMSTLVWLPHEPNGGTRENCLCIWKATKLMVDCTCLHTPVLLAHFLCEIPV</sequence>
<dbReference type="PROSITE" id="PS50041">
    <property type="entry name" value="C_TYPE_LECTIN_2"/>
    <property type="match status" value="1"/>
</dbReference>
<accession>A0ABM1A3Z7</accession>
<dbReference type="InterPro" id="IPR051663">
    <property type="entry name" value="CLec_Tetranectin-domain"/>
</dbReference>
<gene>
    <name evidence="8" type="primary">LOC101846082</name>
</gene>
<dbReference type="GeneID" id="101846082"/>
<evidence type="ECO:0000313" key="8">
    <source>
        <dbReference type="RefSeq" id="XP_012940353.1"/>
    </source>
</evidence>
<evidence type="ECO:0000256" key="3">
    <source>
        <dbReference type="ARBA" id="ARBA00022729"/>
    </source>
</evidence>
<dbReference type="SMART" id="SM00034">
    <property type="entry name" value="CLECT"/>
    <property type="match status" value="1"/>
</dbReference>
<keyword evidence="3" id="KW-0732">Signal</keyword>
<keyword evidence="4" id="KW-0430">Lectin</keyword>
<feature type="coiled-coil region" evidence="5">
    <location>
        <begin position="46"/>
        <end position="80"/>
    </location>
</feature>
<proteinExistence type="predicted"/>
<dbReference type="InterPro" id="IPR001304">
    <property type="entry name" value="C-type_lectin-like"/>
</dbReference>
<dbReference type="RefSeq" id="XP_012940353.1">
    <property type="nucleotide sequence ID" value="XM_013084899.2"/>
</dbReference>
<dbReference type="InterPro" id="IPR016186">
    <property type="entry name" value="C-type_lectin-like/link_sf"/>
</dbReference>
<dbReference type="Proteomes" id="UP000694888">
    <property type="component" value="Unplaced"/>
</dbReference>
<reference evidence="8" key="1">
    <citation type="submission" date="2025-08" db="UniProtKB">
        <authorList>
            <consortium name="RefSeq"/>
        </authorList>
    </citation>
    <scope>IDENTIFICATION</scope>
</reference>
<evidence type="ECO:0000313" key="7">
    <source>
        <dbReference type="Proteomes" id="UP000694888"/>
    </source>
</evidence>
<keyword evidence="2" id="KW-0964">Secreted</keyword>
<comment type="subcellular location">
    <subcellularLocation>
        <location evidence="1">Secreted</location>
    </subcellularLocation>
</comment>
<evidence type="ECO:0000256" key="1">
    <source>
        <dbReference type="ARBA" id="ARBA00004613"/>
    </source>
</evidence>
<evidence type="ECO:0000256" key="2">
    <source>
        <dbReference type="ARBA" id="ARBA00022525"/>
    </source>
</evidence>
<evidence type="ECO:0000259" key="6">
    <source>
        <dbReference type="PROSITE" id="PS50041"/>
    </source>
</evidence>
<organism evidence="7 8">
    <name type="scientific">Aplysia californica</name>
    <name type="common">California sea hare</name>
    <dbReference type="NCBI Taxonomy" id="6500"/>
    <lineage>
        <taxon>Eukaryota</taxon>
        <taxon>Metazoa</taxon>
        <taxon>Spiralia</taxon>
        <taxon>Lophotrochozoa</taxon>
        <taxon>Mollusca</taxon>
        <taxon>Gastropoda</taxon>
        <taxon>Heterobranchia</taxon>
        <taxon>Euthyneura</taxon>
        <taxon>Tectipleura</taxon>
        <taxon>Aplysiida</taxon>
        <taxon>Aplysioidea</taxon>
        <taxon>Aplysiidae</taxon>
        <taxon>Aplysia</taxon>
    </lineage>
</organism>
<dbReference type="PANTHER" id="PTHR22799:SF1">
    <property type="entry name" value="C-TYPE LECTIN DOMAIN FAMILY 11 MEMBER A"/>
    <property type="match status" value="1"/>
</dbReference>
<dbReference type="PANTHER" id="PTHR22799">
    <property type="entry name" value="TETRANECTIN-RELATED"/>
    <property type="match status" value="1"/>
</dbReference>
<keyword evidence="7" id="KW-1185">Reference proteome</keyword>
<evidence type="ECO:0000256" key="5">
    <source>
        <dbReference type="SAM" id="Coils"/>
    </source>
</evidence>
<dbReference type="Pfam" id="PF00059">
    <property type="entry name" value="Lectin_C"/>
    <property type="match status" value="1"/>
</dbReference>
<feature type="domain" description="C-type lectin" evidence="6">
    <location>
        <begin position="102"/>
        <end position="212"/>
    </location>
</feature>
<protein>
    <submittedName>
        <fullName evidence="8">C-type lectin domain family 11 member A-like</fullName>
    </submittedName>
</protein>
<dbReference type="Gene3D" id="3.10.100.10">
    <property type="entry name" value="Mannose-Binding Protein A, subunit A"/>
    <property type="match status" value="1"/>
</dbReference>
<name>A0ABM1A3Z7_APLCA</name>
<evidence type="ECO:0000256" key="4">
    <source>
        <dbReference type="ARBA" id="ARBA00022734"/>
    </source>
</evidence>
<keyword evidence="5" id="KW-0175">Coiled coil</keyword>
<dbReference type="SUPFAM" id="SSF56436">
    <property type="entry name" value="C-type lectin-like"/>
    <property type="match status" value="1"/>
</dbReference>